<keyword evidence="2" id="KW-0812">Transmembrane</keyword>
<dbReference type="PANTHER" id="PTHR10566">
    <property type="entry name" value="CHAPERONE-ACTIVITY OF BC1 COMPLEX CABC1 -RELATED"/>
    <property type="match status" value="1"/>
</dbReference>
<evidence type="ECO:0000313" key="4">
    <source>
        <dbReference type="Proteomes" id="UP000027120"/>
    </source>
</evidence>
<dbReference type="EMBL" id="KK784935">
    <property type="protein sequence ID" value="KDO59967.1"/>
    <property type="molecule type" value="Genomic_DNA"/>
</dbReference>
<keyword evidence="4" id="KW-1185">Reference proteome</keyword>
<organism evidence="3 4">
    <name type="scientific">Citrus sinensis</name>
    <name type="common">Sweet orange</name>
    <name type="synonym">Citrus aurantium var. sinensis</name>
    <dbReference type="NCBI Taxonomy" id="2711"/>
    <lineage>
        <taxon>Eukaryota</taxon>
        <taxon>Viridiplantae</taxon>
        <taxon>Streptophyta</taxon>
        <taxon>Embryophyta</taxon>
        <taxon>Tracheophyta</taxon>
        <taxon>Spermatophyta</taxon>
        <taxon>Magnoliopsida</taxon>
        <taxon>eudicotyledons</taxon>
        <taxon>Gunneridae</taxon>
        <taxon>Pentapetalae</taxon>
        <taxon>rosids</taxon>
        <taxon>malvids</taxon>
        <taxon>Sapindales</taxon>
        <taxon>Rutaceae</taxon>
        <taxon>Aurantioideae</taxon>
        <taxon>Citrus</taxon>
    </lineage>
</organism>
<accession>A0A067F908</accession>
<dbReference type="PANTHER" id="PTHR10566:SF115">
    <property type="entry name" value="PROTEIN ACTIVITY OF BC1 COMPLEX KINASE 8, CHLOROPLASTIC"/>
    <property type="match status" value="1"/>
</dbReference>
<comment type="similarity">
    <text evidence="1">Belongs to the protein kinase superfamily. ADCK protein kinase family.</text>
</comment>
<protein>
    <submittedName>
        <fullName evidence="3">Uncharacterized protein</fullName>
    </submittedName>
</protein>
<gene>
    <name evidence="3" type="ORF">CISIN_1g0041151mg</name>
</gene>
<reference evidence="3 4" key="1">
    <citation type="submission" date="2014-04" db="EMBL/GenBank/DDBJ databases">
        <authorList>
            <consortium name="International Citrus Genome Consortium"/>
            <person name="Gmitter F."/>
            <person name="Chen C."/>
            <person name="Farmerie W."/>
            <person name="Harkins T."/>
            <person name="Desany B."/>
            <person name="Mohiuddin M."/>
            <person name="Kodira C."/>
            <person name="Borodovsky M."/>
            <person name="Lomsadze A."/>
            <person name="Burns P."/>
            <person name="Jenkins J."/>
            <person name="Prochnik S."/>
            <person name="Shu S."/>
            <person name="Chapman J."/>
            <person name="Pitluck S."/>
            <person name="Schmutz J."/>
            <person name="Rokhsar D."/>
        </authorList>
    </citation>
    <scope>NUCLEOTIDE SEQUENCE</scope>
</reference>
<dbReference type="EMBL" id="KK784935">
    <property type="protein sequence ID" value="KDO59968.1"/>
    <property type="molecule type" value="Genomic_DNA"/>
</dbReference>
<keyword evidence="2" id="KW-0472">Membrane</keyword>
<dbReference type="AlphaFoldDB" id="A0A067F908"/>
<proteinExistence type="inferred from homology"/>
<name>A0A067F908_CITSI</name>
<keyword evidence="2" id="KW-1133">Transmembrane helix</keyword>
<evidence type="ECO:0000313" key="3">
    <source>
        <dbReference type="EMBL" id="KDO59967.1"/>
    </source>
</evidence>
<evidence type="ECO:0000256" key="2">
    <source>
        <dbReference type="SAM" id="Phobius"/>
    </source>
</evidence>
<dbReference type="EMBL" id="KK784935">
    <property type="protein sequence ID" value="KDO59970.1"/>
    <property type="molecule type" value="Genomic_DNA"/>
</dbReference>
<dbReference type="EMBL" id="KK784935">
    <property type="protein sequence ID" value="KDO59971.1"/>
    <property type="molecule type" value="Genomic_DNA"/>
</dbReference>
<dbReference type="EMBL" id="KK784935">
    <property type="protein sequence ID" value="KDO59969.1"/>
    <property type="molecule type" value="Genomic_DNA"/>
</dbReference>
<feature type="transmembrane region" description="Helical" evidence="2">
    <location>
        <begin position="152"/>
        <end position="170"/>
    </location>
</feature>
<dbReference type="Proteomes" id="UP000027120">
    <property type="component" value="Unassembled WGS sequence"/>
</dbReference>
<feature type="non-terminal residue" evidence="3">
    <location>
        <position position="1"/>
    </location>
</feature>
<feature type="transmembrane region" description="Helical" evidence="2">
    <location>
        <begin position="126"/>
        <end position="146"/>
    </location>
</feature>
<dbReference type="InterPro" id="IPR050154">
    <property type="entry name" value="UbiB_kinase"/>
</dbReference>
<dbReference type="STRING" id="2711.A0A067F908"/>
<dbReference type="EMBL" id="KK784935">
    <property type="protein sequence ID" value="KDO59972.1"/>
    <property type="molecule type" value="Genomic_DNA"/>
</dbReference>
<evidence type="ECO:0000256" key="1">
    <source>
        <dbReference type="ARBA" id="ARBA00009670"/>
    </source>
</evidence>
<sequence>EDLLAIAADQPFRFPATFTFVVRAFSVLDGIGKGLDPRFDITEIAKPYAMELLKFREAGVEVILKDFRNRWDRQTRAFYNLFRQADRVEKLAETIQRLEQGDLKLRVRTLESERAFQRVAAVQKTVGSAVGAGSLVNLATILYLNSIRVPAILAYVSCAFFGFQVLFGIIKVKKLDQREKLITGTA</sequence>